<evidence type="ECO:0000313" key="2">
    <source>
        <dbReference type="EMBL" id="MDO7848470.1"/>
    </source>
</evidence>
<proteinExistence type="predicted"/>
<dbReference type="Proteomes" id="UP001167796">
    <property type="component" value="Unassembled WGS sequence"/>
</dbReference>
<accession>A0ABT9AF51</accession>
<gene>
    <name evidence="2" type="ORF">Q5H92_19040</name>
</gene>
<evidence type="ECO:0000256" key="1">
    <source>
        <dbReference type="SAM" id="Phobius"/>
    </source>
</evidence>
<evidence type="ECO:0000313" key="3">
    <source>
        <dbReference type="Proteomes" id="UP001167796"/>
    </source>
</evidence>
<comment type="caution">
    <text evidence="2">The sequence shown here is derived from an EMBL/GenBank/DDBJ whole genome shotgun (WGS) entry which is preliminary data.</text>
</comment>
<reference evidence="2" key="1">
    <citation type="submission" date="2023-07" db="EMBL/GenBank/DDBJ databases">
        <authorList>
            <person name="Kim M.K."/>
        </authorList>
    </citation>
    <scope>NUCLEOTIDE SEQUENCE</scope>
    <source>
        <strain evidence="2">M29</strain>
    </source>
</reference>
<protein>
    <submittedName>
        <fullName evidence="2">Uncharacterized protein</fullName>
    </submittedName>
</protein>
<sequence>MKTAISHITQRFHKPIHTVTAQGFALKILLFFFTHALAGPSI</sequence>
<keyword evidence="1" id="KW-0472">Membrane</keyword>
<name>A0ABT9AF51_9BACT</name>
<feature type="transmembrane region" description="Helical" evidence="1">
    <location>
        <begin position="21"/>
        <end position="38"/>
    </location>
</feature>
<keyword evidence="3" id="KW-1185">Reference proteome</keyword>
<keyword evidence="1" id="KW-0812">Transmembrane</keyword>
<dbReference type="EMBL" id="JAUQSX010000011">
    <property type="protein sequence ID" value="MDO7848470.1"/>
    <property type="molecule type" value="Genomic_DNA"/>
</dbReference>
<keyword evidence="1" id="KW-1133">Transmembrane helix</keyword>
<organism evidence="2 3">
    <name type="scientific">Hymenobacter mellowenesis</name>
    <dbReference type="NCBI Taxonomy" id="3063995"/>
    <lineage>
        <taxon>Bacteria</taxon>
        <taxon>Pseudomonadati</taxon>
        <taxon>Bacteroidota</taxon>
        <taxon>Cytophagia</taxon>
        <taxon>Cytophagales</taxon>
        <taxon>Hymenobacteraceae</taxon>
        <taxon>Hymenobacter</taxon>
    </lineage>
</organism>